<sequence length="74" mass="8216">MPHVFAGQRLVLWRLRSGGEKPSVCEDEAEHAGAEQCGDPRLVDDSDDGSDTETDEGKEYEQAVGVHVHLRFLH</sequence>
<name>A0ABV5TQ41_9ACTN</name>
<keyword evidence="3" id="KW-1185">Reference proteome</keyword>
<gene>
    <name evidence="2" type="ORF">ACFFRH_37625</name>
</gene>
<reference evidence="2 3" key="1">
    <citation type="submission" date="2024-09" db="EMBL/GenBank/DDBJ databases">
        <authorList>
            <person name="Sun Q."/>
            <person name="Mori K."/>
        </authorList>
    </citation>
    <scope>NUCLEOTIDE SEQUENCE [LARGE SCALE GENOMIC DNA]</scope>
    <source>
        <strain evidence="2 3">JCM 3028</strain>
    </source>
</reference>
<dbReference type="RefSeq" id="WP_386162319.1">
    <property type="nucleotide sequence ID" value="NZ_JBHMBS010000031.1"/>
</dbReference>
<evidence type="ECO:0000256" key="1">
    <source>
        <dbReference type="SAM" id="MobiDB-lite"/>
    </source>
</evidence>
<evidence type="ECO:0000313" key="2">
    <source>
        <dbReference type="EMBL" id="MFB9681231.1"/>
    </source>
</evidence>
<feature type="compositionally biased region" description="Acidic residues" evidence="1">
    <location>
        <begin position="45"/>
        <end position="54"/>
    </location>
</feature>
<evidence type="ECO:0000313" key="3">
    <source>
        <dbReference type="Proteomes" id="UP001589610"/>
    </source>
</evidence>
<accession>A0ABV5TQ41</accession>
<comment type="caution">
    <text evidence="2">The sequence shown here is derived from an EMBL/GenBank/DDBJ whole genome shotgun (WGS) entry which is preliminary data.</text>
</comment>
<dbReference type="EMBL" id="JBHMBS010000031">
    <property type="protein sequence ID" value="MFB9681231.1"/>
    <property type="molecule type" value="Genomic_DNA"/>
</dbReference>
<feature type="region of interest" description="Disordered" evidence="1">
    <location>
        <begin position="21"/>
        <end position="59"/>
    </location>
</feature>
<proteinExistence type="predicted"/>
<dbReference type="Proteomes" id="UP001589610">
    <property type="component" value="Unassembled WGS sequence"/>
</dbReference>
<organism evidence="2 3">
    <name type="scientific">Streptosporangium vulgare</name>
    <dbReference type="NCBI Taxonomy" id="46190"/>
    <lineage>
        <taxon>Bacteria</taxon>
        <taxon>Bacillati</taxon>
        <taxon>Actinomycetota</taxon>
        <taxon>Actinomycetes</taxon>
        <taxon>Streptosporangiales</taxon>
        <taxon>Streptosporangiaceae</taxon>
        <taxon>Streptosporangium</taxon>
    </lineage>
</organism>
<protein>
    <submittedName>
        <fullName evidence="2">Uncharacterized protein</fullName>
    </submittedName>
</protein>